<evidence type="ECO:0000256" key="5">
    <source>
        <dbReference type="SAM" id="Phobius"/>
    </source>
</evidence>
<evidence type="ECO:0000256" key="4">
    <source>
        <dbReference type="ARBA" id="ARBA00023136"/>
    </source>
</evidence>
<dbReference type="PANTHER" id="PTHR37422:SF13">
    <property type="entry name" value="LIPOPOLYSACCHARIDE BIOSYNTHESIS PROTEIN PA4999-RELATED"/>
    <property type="match status" value="1"/>
</dbReference>
<comment type="caution">
    <text evidence="7">The sequence shown here is derived from an EMBL/GenBank/DDBJ whole genome shotgun (WGS) entry which is preliminary data.</text>
</comment>
<feature type="transmembrane region" description="Helical" evidence="5">
    <location>
        <begin position="378"/>
        <end position="396"/>
    </location>
</feature>
<sequence>MTETDSASRDGFFPATALLLAVLVLAGGTARAANDLLGLLSALPLLYLLLRGVRAQDLDWPARLALALYGLAWLQLVPVPPAIWTALPGRQLAVDILATMGMAPGWRPLALDPGSAAIGLVSIAAPLVLLVGFARLTRQEQSKLLLGIVIIAIATAILGVVQRVTGGLNIYDADHAGYATGLFANRNHHASFLACAILIVPAVVPSTRQKWGLWIVAGIALGLFAGILATTSRAGIVLGAGALGASLVAAAQPRKAVLLAGGAVMIVAGAALALTPALAPVFERFADAAQDQRATMARDTLVAAQAFWPWGSGWGSFVPVYMAFEDLDTMAGRYVVAAHNDYLQLILEGGIFGLVVAIAGPLASALVAARLWRDKAPGPLWCLWGVGLVLLLHSAVDFPLRTGALAALLAIAFAAKENWQAPLPARARAD</sequence>
<feature type="transmembrane region" description="Helical" evidence="5">
    <location>
        <begin position="12"/>
        <end position="30"/>
    </location>
</feature>
<evidence type="ECO:0000256" key="3">
    <source>
        <dbReference type="ARBA" id="ARBA00022989"/>
    </source>
</evidence>
<evidence type="ECO:0000313" key="8">
    <source>
        <dbReference type="EMBL" id="MXP33868.1"/>
    </source>
</evidence>
<name>A0A845AWD9_9SPHN</name>
<comment type="subcellular location">
    <subcellularLocation>
        <location evidence="1">Membrane</location>
        <topology evidence="1">Multi-pass membrane protein</topology>
    </subcellularLocation>
</comment>
<dbReference type="GO" id="GO:0016020">
    <property type="term" value="C:membrane"/>
    <property type="evidence" value="ECO:0007669"/>
    <property type="project" value="UniProtKB-SubCell"/>
</dbReference>
<feature type="domain" description="O-antigen ligase-related" evidence="6">
    <location>
        <begin position="220"/>
        <end position="357"/>
    </location>
</feature>
<evidence type="ECO:0000256" key="1">
    <source>
        <dbReference type="ARBA" id="ARBA00004141"/>
    </source>
</evidence>
<feature type="transmembrane region" description="Helical" evidence="5">
    <location>
        <begin position="211"/>
        <end position="228"/>
    </location>
</feature>
<dbReference type="InterPro" id="IPR051533">
    <property type="entry name" value="WaaL-like"/>
</dbReference>
<feature type="transmembrane region" description="Helical" evidence="5">
    <location>
        <begin position="234"/>
        <end position="251"/>
    </location>
</feature>
<evidence type="ECO:0000256" key="2">
    <source>
        <dbReference type="ARBA" id="ARBA00022692"/>
    </source>
</evidence>
<dbReference type="InterPro" id="IPR007016">
    <property type="entry name" value="O-antigen_ligase-rel_domated"/>
</dbReference>
<dbReference type="Pfam" id="PF04932">
    <property type="entry name" value="Wzy_C"/>
    <property type="match status" value="1"/>
</dbReference>
<dbReference type="PANTHER" id="PTHR37422">
    <property type="entry name" value="TEICHURONIC ACID BIOSYNTHESIS PROTEIN TUAE"/>
    <property type="match status" value="1"/>
</dbReference>
<keyword evidence="9" id="KW-1185">Reference proteome</keyword>
<keyword evidence="2 5" id="KW-0812">Transmembrane</keyword>
<proteinExistence type="predicted"/>
<feature type="transmembrane region" description="Helical" evidence="5">
    <location>
        <begin position="116"/>
        <end position="137"/>
    </location>
</feature>
<feature type="transmembrane region" description="Helical" evidence="5">
    <location>
        <begin position="188"/>
        <end position="204"/>
    </location>
</feature>
<dbReference type="EMBL" id="WTYE01000001">
    <property type="protein sequence ID" value="MXP31108.1"/>
    <property type="molecule type" value="Genomic_DNA"/>
</dbReference>
<keyword evidence="3 5" id="KW-1133">Transmembrane helix</keyword>
<evidence type="ECO:0000313" key="9">
    <source>
        <dbReference type="Proteomes" id="UP000446786"/>
    </source>
</evidence>
<dbReference type="OrthoDB" id="7628239at2"/>
<dbReference type="Proteomes" id="UP000446786">
    <property type="component" value="Unassembled WGS sequence"/>
</dbReference>
<evidence type="ECO:0000313" key="7">
    <source>
        <dbReference type="EMBL" id="MXP31108.1"/>
    </source>
</evidence>
<feature type="transmembrane region" description="Helical" evidence="5">
    <location>
        <begin position="65"/>
        <end position="87"/>
    </location>
</feature>
<dbReference type="EMBL" id="WTYE01000001">
    <property type="protein sequence ID" value="MXP33868.1"/>
    <property type="molecule type" value="Genomic_DNA"/>
</dbReference>
<accession>A0A845AWD9</accession>
<evidence type="ECO:0000259" key="6">
    <source>
        <dbReference type="Pfam" id="PF04932"/>
    </source>
</evidence>
<feature type="transmembrane region" description="Helical" evidence="5">
    <location>
        <begin position="258"/>
        <end position="282"/>
    </location>
</feature>
<dbReference type="AlphaFoldDB" id="A0A845AWD9"/>
<reference evidence="7 9" key="1">
    <citation type="submission" date="2019-12" db="EMBL/GenBank/DDBJ databases">
        <title>Genomic-based taxomic classification of the family Erythrobacteraceae.</title>
        <authorList>
            <person name="Xu L."/>
        </authorList>
    </citation>
    <scope>NUCLEOTIDE SEQUENCE [LARGE SCALE GENOMIC DNA]</scope>
    <source>
        <strain evidence="7 9">JCM 16677</strain>
    </source>
</reference>
<feature type="transmembrane region" description="Helical" evidence="5">
    <location>
        <begin position="302"/>
        <end position="324"/>
    </location>
</feature>
<organism evidence="7 9">
    <name type="scientific">Parerythrobacter jejuensis</name>
    <dbReference type="NCBI Taxonomy" id="795812"/>
    <lineage>
        <taxon>Bacteria</taxon>
        <taxon>Pseudomonadati</taxon>
        <taxon>Pseudomonadota</taxon>
        <taxon>Alphaproteobacteria</taxon>
        <taxon>Sphingomonadales</taxon>
        <taxon>Erythrobacteraceae</taxon>
        <taxon>Parerythrobacter</taxon>
    </lineage>
</organism>
<feature type="transmembrane region" description="Helical" evidence="5">
    <location>
        <begin position="345"/>
        <end position="372"/>
    </location>
</feature>
<keyword evidence="4 5" id="KW-0472">Membrane</keyword>
<gene>
    <name evidence="7" type="ORF">GRI94_04630</name>
    <name evidence="8" type="ORF">GRI94_18720</name>
</gene>
<feature type="transmembrane region" description="Helical" evidence="5">
    <location>
        <begin position="144"/>
        <end position="161"/>
    </location>
</feature>
<feature type="transmembrane region" description="Helical" evidence="5">
    <location>
        <begin position="36"/>
        <end position="53"/>
    </location>
</feature>
<dbReference type="RefSeq" id="WP_160778581.1">
    <property type="nucleotide sequence ID" value="NZ_BAAAZF010000001.1"/>
</dbReference>
<protein>
    <recommendedName>
        <fullName evidence="6">O-antigen ligase-related domain-containing protein</fullName>
    </recommendedName>
</protein>